<gene>
    <name evidence="2" type="ORF">C7B43_07685</name>
</gene>
<dbReference type="InterPro" id="IPR011991">
    <property type="entry name" value="ArsR-like_HTH"/>
</dbReference>
<evidence type="ECO:0000259" key="1">
    <source>
        <dbReference type="Pfam" id="PF24034"/>
    </source>
</evidence>
<dbReference type="SUPFAM" id="SSF46785">
    <property type="entry name" value="Winged helix' DNA-binding domain"/>
    <property type="match status" value="1"/>
</dbReference>
<dbReference type="Proteomes" id="UP000242699">
    <property type="component" value="Unassembled WGS sequence"/>
</dbReference>
<sequence>MTAEWTFLTNHSQVLLCLARNGGRMTAREIAEVVGITERAVQRILDDLEETGYITRFRDGRQNRYEIHPERPMRHPQQQGRAIKDLLELFAYMR</sequence>
<comment type="caution">
    <text evidence="2">The sequence shown here is derived from an EMBL/GenBank/DDBJ whole genome shotgun (WGS) entry which is preliminary data.</text>
</comment>
<dbReference type="InterPro" id="IPR055767">
    <property type="entry name" value="DUF7343"/>
</dbReference>
<feature type="domain" description="DUF7343" evidence="1">
    <location>
        <begin position="8"/>
        <end position="63"/>
    </location>
</feature>
<evidence type="ECO:0000313" key="2">
    <source>
        <dbReference type="EMBL" id="PSR29663.1"/>
    </source>
</evidence>
<name>A0A2T2X577_9FIRM</name>
<proteinExistence type="predicted"/>
<dbReference type="AlphaFoldDB" id="A0A2T2X577"/>
<dbReference type="Pfam" id="PF24034">
    <property type="entry name" value="DUF7343"/>
    <property type="match status" value="1"/>
</dbReference>
<evidence type="ECO:0000313" key="3">
    <source>
        <dbReference type="Proteomes" id="UP000242699"/>
    </source>
</evidence>
<reference evidence="2 3" key="1">
    <citation type="journal article" date="2014" name="BMC Genomics">
        <title>Comparison of environmental and isolate Sulfobacillus genomes reveals diverse carbon, sulfur, nitrogen, and hydrogen metabolisms.</title>
        <authorList>
            <person name="Justice N.B."/>
            <person name="Norman A."/>
            <person name="Brown C.T."/>
            <person name="Singh A."/>
            <person name="Thomas B.C."/>
            <person name="Banfield J.F."/>
        </authorList>
    </citation>
    <scope>NUCLEOTIDE SEQUENCE [LARGE SCALE GENOMIC DNA]</scope>
    <source>
        <strain evidence="2">AMDSBA1</strain>
    </source>
</reference>
<dbReference type="InterPro" id="IPR036390">
    <property type="entry name" value="WH_DNA-bd_sf"/>
</dbReference>
<dbReference type="Gene3D" id="1.10.10.10">
    <property type="entry name" value="Winged helix-like DNA-binding domain superfamily/Winged helix DNA-binding domain"/>
    <property type="match status" value="1"/>
</dbReference>
<dbReference type="InterPro" id="IPR036388">
    <property type="entry name" value="WH-like_DNA-bd_sf"/>
</dbReference>
<dbReference type="CDD" id="cd00090">
    <property type="entry name" value="HTH_ARSR"/>
    <property type="match status" value="1"/>
</dbReference>
<protein>
    <submittedName>
        <fullName evidence="2">Transcriptional regulator</fullName>
    </submittedName>
</protein>
<dbReference type="EMBL" id="PXYT01000014">
    <property type="protein sequence ID" value="PSR29663.1"/>
    <property type="molecule type" value="Genomic_DNA"/>
</dbReference>
<organism evidence="2 3">
    <name type="scientific">Sulfobacillus benefaciens</name>
    <dbReference type="NCBI Taxonomy" id="453960"/>
    <lineage>
        <taxon>Bacteria</taxon>
        <taxon>Bacillati</taxon>
        <taxon>Bacillota</taxon>
        <taxon>Clostridia</taxon>
        <taxon>Eubacteriales</taxon>
        <taxon>Clostridiales Family XVII. Incertae Sedis</taxon>
        <taxon>Sulfobacillus</taxon>
    </lineage>
</organism>
<accession>A0A2T2X577</accession>